<gene>
    <name evidence="1" type="ORF">PXEA_LOCUS13041</name>
</gene>
<dbReference type="AlphaFoldDB" id="A0A3S5AG70"/>
<reference evidence="1" key="1">
    <citation type="submission" date="2018-11" db="EMBL/GenBank/DDBJ databases">
        <authorList>
            <consortium name="Pathogen Informatics"/>
        </authorList>
    </citation>
    <scope>NUCLEOTIDE SEQUENCE</scope>
</reference>
<organism evidence="1 2">
    <name type="scientific">Protopolystoma xenopodis</name>
    <dbReference type="NCBI Taxonomy" id="117903"/>
    <lineage>
        <taxon>Eukaryota</taxon>
        <taxon>Metazoa</taxon>
        <taxon>Spiralia</taxon>
        <taxon>Lophotrochozoa</taxon>
        <taxon>Platyhelminthes</taxon>
        <taxon>Monogenea</taxon>
        <taxon>Polyopisthocotylea</taxon>
        <taxon>Polystomatidea</taxon>
        <taxon>Polystomatidae</taxon>
        <taxon>Protopolystoma</taxon>
    </lineage>
</organism>
<sequence>MLKSAVFASRCGRDGKKFAQLHRFFMSSNLCCEHSRQLPPEMKGDPVAIQFAGVLQVFCLTTPRRTSGPVDDRVTAGRSAIKLIVSENCGQRSCQMRTSLNMLQHLCWPTRSSAREATHMTISLLKHGIPLLAYACSSCPVVYVCVGEVEYINGCSRNQQHFSVISILLSCLDEQHQNERKAIF</sequence>
<proteinExistence type="predicted"/>
<protein>
    <submittedName>
        <fullName evidence="1">Uncharacterized protein</fullName>
    </submittedName>
</protein>
<name>A0A3S5AG70_9PLAT</name>
<dbReference type="EMBL" id="CAAALY010042315">
    <property type="protein sequence ID" value="VEL19601.1"/>
    <property type="molecule type" value="Genomic_DNA"/>
</dbReference>
<comment type="caution">
    <text evidence="1">The sequence shown here is derived from an EMBL/GenBank/DDBJ whole genome shotgun (WGS) entry which is preliminary data.</text>
</comment>
<evidence type="ECO:0000313" key="1">
    <source>
        <dbReference type="EMBL" id="VEL19601.1"/>
    </source>
</evidence>
<evidence type="ECO:0000313" key="2">
    <source>
        <dbReference type="Proteomes" id="UP000784294"/>
    </source>
</evidence>
<dbReference type="Proteomes" id="UP000784294">
    <property type="component" value="Unassembled WGS sequence"/>
</dbReference>
<accession>A0A3S5AG70</accession>
<keyword evidence="2" id="KW-1185">Reference proteome</keyword>